<gene>
    <name evidence="1" type="ORF">JFL43_19565</name>
</gene>
<evidence type="ECO:0000313" key="2">
    <source>
        <dbReference type="Proteomes" id="UP000618943"/>
    </source>
</evidence>
<reference evidence="1 2" key="1">
    <citation type="submission" date="2020-12" db="EMBL/GenBank/DDBJ databases">
        <title>YIM B01967 draft genome.</title>
        <authorList>
            <person name="Yan X."/>
        </authorList>
    </citation>
    <scope>NUCLEOTIDE SEQUENCE [LARGE SCALE GENOMIC DNA]</scope>
    <source>
        <strain evidence="1 2">YIM B01967</strain>
    </source>
</reference>
<keyword evidence="2" id="KW-1185">Reference proteome</keyword>
<accession>A0ABS1HCF0</accession>
<dbReference type="Pfam" id="PF07070">
    <property type="entry name" value="Spo0M"/>
    <property type="match status" value="1"/>
</dbReference>
<dbReference type="Proteomes" id="UP000618943">
    <property type="component" value="Unassembled WGS sequence"/>
</dbReference>
<proteinExistence type="predicted"/>
<dbReference type="PANTHER" id="PTHR40053:SF1">
    <property type="entry name" value="SPORULATION-CONTROL PROTEIN SPO0M"/>
    <property type="match status" value="1"/>
</dbReference>
<sequence>MSFFNKVLASFGIGGAKVDTKLEKAEYVAGEKMKGEVEVYGGNHEQQIDSIYLTLNTTYIRELNDKKYNDVAPVKKYKVTAPFTIGVNETKVIPFEINLPADTPITYGNTKVWVSTGLDIKNGVDPTDKDFIGIRPTKLASQILEAIEKLGFKLRKVECEQASSKIRNNCPFVQEFEFIPTSGIYRGKLDELEILFLSQSEQSAEILMQVDRKARGFGGFLAEALEMDESHIRILITTQNLPNLQEKLRQIISNHV</sequence>
<dbReference type="EMBL" id="JAEOAH010000046">
    <property type="protein sequence ID" value="MBK3497001.1"/>
    <property type="molecule type" value="Genomic_DNA"/>
</dbReference>
<evidence type="ECO:0000313" key="1">
    <source>
        <dbReference type="EMBL" id="MBK3497001.1"/>
    </source>
</evidence>
<dbReference type="RefSeq" id="WP_200750311.1">
    <property type="nucleotide sequence ID" value="NZ_JAEOAH010000046.1"/>
</dbReference>
<organism evidence="1 2">
    <name type="scientific">Viridibacillus soli</name>
    <dbReference type="NCBI Taxonomy" id="2798301"/>
    <lineage>
        <taxon>Bacteria</taxon>
        <taxon>Bacillati</taxon>
        <taxon>Bacillota</taxon>
        <taxon>Bacilli</taxon>
        <taxon>Bacillales</taxon>
        <taxon>Caryophanaceae</taxon>
        <taxon>Viridibacillus</taxon>
    </lineage>
</organism>
<protein>
    <submittedName>
        <fullName evidence="1">Sporulation protein</fullName>
    </submittedName>
</protein>
<comment type="caution">
    <text evidence="1">The sequence shown here is derived from an EMBL/GenBank/DDBJ whole genome shotgun (WGS) entry which is preliminary data.</text>
</comment>
<name>A0ABS1HCF0_9BACL</name>
<dbReference type="PANTHER" id="PTHR40053">
    <property type="entry name" value="SPORULATION-CONTROL PROTEIN SPO0M"/>
    <property type="match status" value="1"/>
</dbReference>
<dbReference type="InterPro" id="IPR009776">
    <property type="entry name" value="Spore_0_M"/>
</dbReference>